<feature type="repeat" description="WD" evidence="4">
    <location>
        <begin position="285"/>
        <end position="326"/>
    </location>
</feature>
<evidence type="ECO:0000259" key="6">
    <source>
        <dbReference type="Pfam" id="PF08614"/>
    </source>
</evidence>
<dbReference type="AlphaFoldDB" id="A7RQZ0"/>
<dbReference type="OMA" id="WGRPCIS"/>
<dbReference type="SUPFAM" id="SSF50978">
    <property type="entry name" value="WD40 repeat-like"/>
    <property type="match status" value="1"/>
</dbReference>
<feature type="repeat" description="WD" evidence="4">
    <location>
        <begin position="446"/>
        <end position="482"/>
    </location>
</feature>
<reference evidence="7 8" key="1">
    <citation type="journal article" date="2007" name="Science">
        <title>Sea anemone genome reveals ancestral eumetazoan gene repertoire and genomic organization.</title>
        <authorList>
            <person name="Putnam N.H."/>
            <person name="Srivastava M."/>
            <person name="Hellsten U."/>
            <person name="Dirks B."/>
            <person name="Chapman J."/>
            <person name="Salamov A."/>
            <person name="Terry A."/>
            <person name="Shapiro H."/>
            <person name="Lindquist E."/>
            <person name="Kapitonov V.V."/>
            <person name="Jurka J."/>
            <person name="Genikhovich G."/>
            <person name="Grigoriev I.V."/>
            <person name="Lucas S.M."/>
            <person name="Steele R.E."/>
            <person name="Finnerty J.R."/>
            <person name="Technau U."/>
            <person name="Martindale M.Q."/>
            <person name="Rokhsar D.S."/>
        </authorList>
    </citation>
    <scope>NUCLEOTIDE SEQUENCE [LARGE SCALE GENOMIC DNA]</scope>
    <source>
        <strain evidence="8">CH2 X CH6</strain>
    </source>
</reference>
<organism evidence="7 8">
    <name type="scientific">Nematostella vectensis</name>
    <name type="common">Starlet sea anemone</name>
    <dbReference type="NCBI Taxonomy" id="45351"/>
    <lineage>
        <taxon>Eukaryota</taxon>
        <taxon>Metazoa</taxon>
        <taxon>Cnidaria</taxon>
        <taxon>Anthozoa</taxon>
        <taxon>Hexacorallia</taxon>
        <taxon>Actiniaria</taxon>
        <taxon>Edwardsiidae</taxon>
        <taxon>Nematostella</taxon>
    </lineage>
</organism>
<dbReference type="STRING" id="45351.A7RQZ0"/>
<keyword evidence="2 4" id="KW-0853">WD repeat</keyword>
<evidence type="ECO:0000256" key="2">
    <source>
        <dbReference type="ARBA" id="ARBA00022574"/>
    </source>
</evidence>
<dbReference type="SMART" id="SM00320">
    <property type="entry name" value="WD40"/>
    <property type="match status" value="7"/>
</dbReference>
<dbReference type="GO" id="GO:0043495">
    <property type="term" value="F:protein-membrane adaptor activity"/>
    <property type="evidence" value="ECO:0000318"/>
    <property type="project" value="GO_Central"/>
</dbReference>
<dbReference type="InterPro" id="IPR036322">
    <property type="entry name" value="WD40_repeat_dom_sf"/>
</dbReference>
<feature type="coiled-coil region" evidence="5">
    <location>
        <begin position="2"/>
        <end position="113"/>
    </location>
</feature>
<dbReference type="HOGENOM" id="CLU_000288_57_10_1"/>
<dbReference type="GO" id="GO:0034045">
    <property type="term" value="C:phagophore assembly site membrane"/>
    <property type="evidence" value="ECO:0000318"/>
    <property type="project" value="GO_Central"/>
</dbReference>
<dbReference type="InterPro" id="IPR020472">
    <property type="entry name" value="WD40_PAC1"/>
</dbReference>
<evidence type="ECO:0000256" key="3">
    <source>
        <dbReference type="ARBA" id="ARBA00022737"/>
    </source>
</evidence>
<feature type="domain" description="Autophagy-related protein 16" evidence="6">
    <location>
        <begin position="2"/>
        <end position="126"/>
    </location>
</feature>
<dbReference type="InterPro" id="IPR019775">
    <property type="entry name" value="WD40_repeat_CS"/>
</dbReference>
<dbReference type="Proteomes" id="UP000001593">
    <property type="component" value="Unassembled WGS sequence"/>
</dbReference>
<evidence type="ECO:0000256" key="4">
    <source>
        <dbReference type="PROSITE-ProRule" id="PRU00221"/>
    </source>
</evidence>
<evidence type="ECO:0000256" key="5">
    <source>
        <dbReference type="SAM" id="Coils"/>
    </source>
</evidence>
<feature type="repeat" description="WD" evidence="4">
    <location>
        <begin position="243"/>
        <end position="284"/>
    </location>
</feature>
<dbReference type="Pfam" id="PF00400">
    <property type="entry name" value="WD40"/>
    <property type="match status" value="6"/>
</dbReference>
<dbReference type="PhylomeDB" id="A7RQZ0"/>
<evidence type="ECO:0000313" key="8">
    <source>
        <dbReference type="Proteomes" id="UP000001593"/>
    </source>
</evidence>
<dbReference type="eggNOG" id="KOG0288">
    <property type="taxonomic scope" value="Eukaryota"/>
</dbReference>
<dbReference type="PANTHER" id="PTHR19878:SF8">
    <property type="entry name" value="AUTOPHAGY-RELATED 16, ISOFORM F"/>
    <property type="match status" value="1"/>
</dbReference>
<dbReference type="InterPro" id="IPR015943">
    <property type="entry name" value="WD40/YVTN_repeat-like_dom_sf"/>
</dbReference>
<dbReference type="Gene3D" id="1.20.5.170">
    <property type="match status" value="1"/>
</dbReference>
<dbReference type="PRINTS" id="PR00320">
    <property type="entry name" value="GPROTEINBRPT"/>
</dbReference>
<comment type="similarity">
    <text evidence="1">Belongs to the WD repeat ATG16 family.</text>
</comment>
<dbReference type="EMBL" id="DS469530">
    <property type="protein sequence ID" value="EDO46075.1"/>
    <property type="molecule type" value="Genomic_DNA"/>
</dbReference>
<protein>
    <recommendedName>
        <fullName evidence="6">Autophagy-related protein 16 domain-containing protein</fullName>
    </recommendedName>
</protein>
<dbReference type="PROSITE" id="PS50082">
    <property type="entry name" value="WD_REPEATS_2"/>
    <property type="match status" value="5"/>
</dbReference>
<evidence type="ECO:0000256" key="1">
    <source>
        <dbReference type="ARBA" id="ARBA00009271"/>
    </source>
</evidence>
<gene>
    <name evidence="7" type="ORF">NEMVEDRAFT_v1g90498</name>
</gene>
<keyword evidence="5" id="KW-0175">Coiled coil</keyword>
<feature type="non-terminal residue" evidence="7">
    <location>
        <position position="482"/>
    </location>
</feature>
<dbReference type="PROSITE" id="PS00678">
    <property type="entry name" value="WD_REPEATS_1"/>
    <property type="match status" value="1"/>
</dbReference>
<dbReference type="GO" id="GO:0034274">
    <property type="term" value="C:Atg12-Atg5-Atg16 complex"/>
    <property type="evidence" value="ECO:0000318"/>
    <property type="project" value="GO_Central"/>
</dbReference>
<dbReference type="GO" id="GO:0000421">
    <property type="term" value="C:autophagosome membrane"/>
    <property type="evidence" value="ECO:0000318"/>
    <property type="project" value="GO_Central"/>
</dbReference>
<sequence length="482" mass="54436">KVASLEQKLFKAQEELTELHRRKSESAQKIVELNNNIKQKDEEILAKGAQLHDAQNNQDALKTECNNLAQVIVELEKTNEILKDELQVLQLEHTSLEEKHRKTQEENRELVERWMMQKARDADKVNLDNEHQQRIRQAKLQKDLIEAAKEPVNVPRTDGRTDRQKDRQTDVLTFRWTDRQMGKQTDDNKSIIVLYYCRQDAHDGEVLSARFSISGRLFATGGGDKKVKVWEMLNDVCLPKGIMHGCSFAVTSVEFDPQEKLLLAASNDQACRVWTVGDERLRHTLTGHTNKVMTAKFMGDATKLVSGSHDRTLKVWDLRSKACTRTIFAGSSCNDLVINEGIGQIVSGHFDKRIRLWDTRSESIVSEILLQGKVTSLDLSPDMNQVLASTRDDTLKVIDLRSTSQVVATCSGFPLSSPDGQYCICGSQDGGVYIWNNSTAKLEKVLREHSSAVIVSAWHPSGGIIITCDRNKHAIVWTDKYG</sequence>
<dbReference type="CDD" id="cd22887">
    <property type="entry name" value="Atg16_CCD"/>
    <property type="match status" value="1"/>
</dbReference>
<evidence type="ECO:0000313" key="7">
    <source>
        <dbReference type="EMBL" id="EDO46075.1"/>
    </source>
</evidence>
<dbReference type="PROSITE" id="PS50294">
    <property type="entry name" value="WD_REPEATS_REGION"/>
    <property type="match status" value="4"/>
</dbReference>
<keyword evidence="8" id="KW-1185">Reference proteome</keyword>
<dbReference type="Pfam" id="PF08614">
    <property type="entry name" value="ATG16"/>
    <property type="match status" value="1"/>
</dbReference>
<dbReference type="PANTHER" id="PTHR19878">
    <property type="entry name" value="AUTOPHAGY PROTEIN 16-LIKE"/>
    <property type="match status" value="1"/>
</dbReference>
<dbReference type="InterPro" id="IPR045160">
    <property type="entry name" value="ATG16"/>
</dbReference>
<dbReference type="Gene3D" id="2.130.10.10">
    <property type="entry name" value="YVTN repeat-like/Quinoprotein amine dehydrogenase"/>
    <property type="match status" value="1"/>
</dbReference>
<dbReference type="InParanoid" id="A7RQZ0"/>
<feature type="repeat" description="WD" evidence="4">
    <location>
        <begin position="199"/>
        <end position="232"/>
    </location>
</feature>
<feature type="repeat" description="WD" evidence="4">
    <location>
        <begin position="345"/>
        <end position="367"/>
    </location>
</feature>
<name>A7RQZ0_NEMVE</name>
<dbReference type="InterPro" id="IPR013923">
    <property type="entry name" value="Autophagy-rel_prot_16_dom"/>
</dbReference>
<accession>A7RQZ0</accession>
<dbReference type="FunFam" id="2.130.10.10:FF:000159">
    <property type="entry name" value="Autophagy-related protein 16-1 isoform 1"/>
    <property type="match status" value="1"/>
</dbReference>
<dbReference type="CDD" id="cd00200">
    <property type="entry name" value="WD40"/>
    <property type="match status" value="1"/>
</dbReference>
<proteinExistence type="inferred from homology"/>
<dbReference type="FunFam" id="1.20.5.170:FF:000039">
    <property type="entry name" value="Autophagy-related protein 16-1 isoform 1"/>
    <property type="match status" value="1"/>
</dbReference>
<dbReference type="InterPro" id="IPR001680">
    <property type="entry name" value="WD40_rpt"/>
</dbReference>
<keyword evidence="3" id="KW-0677">Repeat</keyword>
<dbReference type="GO" id="GO:0000045">
    <property type="term" value="P:autophagosome assembly"/>
    <property type="evidence" value="ECO:0000318"/>
    <property type="project" value="GO_Central"/>
</dbReference>